<protein>
    <submittedName>
        <fullName evidence="1">Uncharacterized protein</fullName>
    </submittedName>
</protein>
<evidence type="ECO:0000313" key="2">
    <source>
        <dbReference type="Proteomes" id="UP000815325"/>
    </source>
</evidence>
<gene>
    <name evidence="1" type="ORF">DUNSADRAFT_6642</name>
</gene>
<proteinExistence type="predicted"/>
<keyword evidence="2" id="KW-1185">Reference proteome</keyword>
<dbReference type="EMBL" id="MU069682">
    <property type="protein sequence ID" value="KAF5835931.1"/>
    <property type="molecule type" value="Genomic_DNA"/>
</dbReference>
<accession>A0ABQ7GMU3</accession>
<name>A0ABQ7GMU3_DUNSA</name>
<dbReference type="Proteomes" id="UP000815325">
    <property type="component" value="Unassembled WGS sequence"/>
</dbReference>
<comment type="caution">
    <text evidence="1">The sequence shown here is derived from an EMBL/GenBank/DDBJ whole genome shotgun (WGS) entry which is preliminary data.</text>
</comment>
<reference evidence="1" key="1">
    <citation type="submission" date="2017-08" db="EMBL/GenBank/DDBJ databases">
        <authorList>
            <person name="Polle J.E."/>
            <person name="Barry K."/>
            <person name="Cushman J."/>
            <person name="Schmutz J."/>
            <person name="Tran D."/>
            <person name="Hathwaick L.T."/>
            <person name="Yim W.C."/>
            <person name="Jenkins J."/>
            <person name="Mckie-Krisberg Z.M."/>
            <person name="Prochnik S."/>
            <person name="Lindquist E."/>
            <person name="Dockter R.B."/>
            <person name="Adam C."/>
            <person name="Molina H."/>
            <person name="Bunkerborg J."/>
            <person name="Jin E."/>
            <person name="Buchheim M."/>
            <person name="Magnuson J."/>
        </authorList>
    </citation>
    <scope>NUCLEOTIDE SEQUENCE</scope>
    <source>
        <strain evidence="1">CCAP 19/18</strain>
    </source>
</reference>
<evidence type="ECO:0000313" key="1">
    <source>
        <dbReference type="EMBL" id="KAF5835931.1"/>
    </source>
</evidence>
<organism evidence="1 2">
    <name type="scientific">Dunaliella salina</name>
    <name type="common">Green alga</name>
    <name type="synonym">Protococcus salinus</name>
    <dbReference type="NCBI Taxonomy" id="3046"/>
    <lineage>
        <taxon>Eukaryota</taxon>
        <taxon>Viridiplantae</taxon>
        <taxon>Chlorophyta</taxon>
        <taxon>core chlorophytes</taxon>
        <taxon>Chlorophyceae</taxon>
        <taxon>CS clade</taxon>
        <taxon>Chlamydomonadales</taxon>
        <taxon>Dunaliellaceae</taxon>
        <taxon>Dunaliella</taxon>
    </lineage>
</organism>
<sequence>MHAAPNKQIITLVEMHREYKEKQMSPSIMHWRIPETLLFHRSSLLAYHRPCDSWHFWGGKCWKKDGQAERHSLKRSKCI</sequence>